<evidence type="ECO:0000256" key="1">
    <source>
        <dbReference type="ARBA" id="ARBA00022729"/>
    </source>
</evidence>
<dbReference type="HOGENOM" id="CLU_578939_0_0_1"/>
<evidence type="ECO:0000256" key="3">
    <source>
        <dbReference type="ARBA" id="ARBA00023295"/>
    </source>
</evidence>
<protein>
    <submittedName>
        <fullName evidence="6">Glycosyl hydrolases family 16 domain-containing protein</fullName>
    </submittedName>
</protein>
<evidence type="ECO:0000259" key="5">
    <source>
        <dbReference type="PROSITE" id="PS51762"/>
    </source>
</evidence>
<evidence type="ECO:0000256" key="4">
    <source>
        <dbReference type="SAM" id="Phobius"/>
    </source>
</evidence>
<comment type="caution">
    <text evidence="6">The sequence shown here is derived from an EMBL/GenBank/DDBJ whole genome shotgun (WGS) entry which is preliminary data.</text>
</comment>
<proteinExistence type="predicted"/>
<dbReference type="EMBL" id="AFRT01000979">
    <property type="protein sequence ID" value="ELU41881.1"/>
    <property type="molecule type" value="Genomic_DNA"/>
</dbReference>
<keyword evidence="2 6" id="KW-0378">Hydrolase</keyword>
<keyword evidence="3" id="KW-0326">Glycosidase</keyword>
<sequence>MRYRECWSADHTSGSLIRLPKVQPPNLPPESIFSTSPRSLIALFTHIRQTLQYISVGIVFLFLDLLAVLPNVFSFCSRALDNSGRPGSSPRWSDLQCDNCMPSFTIAQHLVNRTQFARMEQLTCLAGWHPKTDLPFSTEANGGTRISSTRYVHYGTISALIRTSKVRSISMPTKSIGNGRAHRLPKLKRITSDSAGHGTTVKDLSDTYVNYHNYTIDWQEQELNWFIDGKVVRTLKKADTLNNGTHSLGPKFGGILTFLVQTKGRYEYPSTPSRVQLSLWPAGINSSAPGTIEWAGGMINWQDPDYIAAAWSETSYRVKCAPLTGVTNASAMTSYTYSGNDSTGVPAVQVTNQSTLLGGAIPGVSVGYNFWLGVGAGMLCAVAGVFSTVLFTCLRGINDNDGTEQCLAHVGVCGFCILHCCCLNDAAYTALYAKAKGVVCISWNTRRPTCKGLGSPKDSLDQLRTTRVWRLV</sequence>
<dbReference type="GO" id="GO:0009277">
    <property type="term" value="C:fungal-type cell wall"/>
    <property type="evidence" value="ECO:0007669"/>
    <property type="project" value="TreeGrafter"/>
</dbReference>
<dbReference type="Pfam" id="PF00722">
    <property type="entry name" value="Glyco_hydro_16"/>
    <property type="match status" value="1"/>
</dbReference>
<dbReference type="AlphaFoldDB" id="L8WUT3"/>
<dbReference type="PANTHER" id="PTHR10963">
    <property type="entry name" value="GLYCOSYL HYDROLASE-RELATED"/>
    <property type="match status" value="1"/>
</dbReference>
<dbReference type="InterPro" id="IPR013320">
    <property type="entry name" value="ConA-like_dom_sf"/>
</dbReference>
<feature type="domain" description="GH16" evidence="5">
    <location>
        <begin position="31"/>
        <end position="310"/>
    </location>
</feature>
<keyword evidence="7" id="KW-1185">Reference proteome</keyword>
<keyword evidence="4" id="KW-0812">Transmembrane</keyword>
<dbReference type="OrthoDB" id="4781at2759"/>
<reference evidence="6 7" key="1">
    <citation type="journal article" date="2013" name="Nat. Commun.">
        <title>The evolution and pathogenic mechanisms of the rice sheath blight pathogen.</title>
        <authorList>
            <person name="Zheng A."/>
            <person name="Lin R."/>
            <person name="Xu L."/>
            <person name="Qin P."/>
            <person name="Tang C."/>
            <person name="Ai P."/>
            <person name="Zhang D."/>
            <person name="Liu Y."/>
            <person name="Sun Z."/>
            <person name="Feng H."/>
            <person name="Wang Y."/>
            <person name="Chen Y."/>
            <person name="Liang X."/>
            <person name="Fu R."/>
            <person name="Li Q."/>
            <person name="Zhang J."/>
            <person name="Yu X."/>
            <person name="Xie Z."/>
            <person name="Ding L."/>
            <person name="Guan P."/>
            <person name="Tang J."/>
            <person name="Liang Y."/>
            <person name="Wang S."/>
            <person name="Deng Q."/>
            <person name="Li S."/>
            <person name="Zhu J."/>
            <person name="Wang L."/>
            <person name="Liu H."/>
            <person name="Li P."/>
        </authorList>
    </citation>
    <scope>NUCLEOTIDE SEQUENCE [LARGE SCALE GENOMIC DNA]</scope>
    <source>
        <strain evidence="7">AG-1 IA</strain>
    </source>
</reference>
<dbReference type="Gene3D" id="2.60.120.200">
    <property type="match status" value="1"/>
</dbReference>
<keyword evidence="4" id="KW-0472">Membrane</keyword>
<keyword evidence="1" id="KW-0732">Signal</keyword>
<evidence type="ECO:0000313" key="6">
    <source>
        <dbReference type="EMBL" id="ELU41881.1"/>
    </source>
</evidence>
<dbReference type="GO" id="GO:0031505">
    <property type="term" value="P:fungal-type cell wall organization"/>
    <property type="evidence" value="ECO:0007669"/>
    <property type="project" value="TreeGrafter"/>
</dbReference>
<feature type="transmembrane region" description="Helical" evidence="4">
    <location>
        <begin position="53"/>
        <end position="73"/>
    </location>
</feature>
<evidence type="ECO:0000313" key="7">
    <source>
        <dbReference type="Proteomes" id="UP000011668"/>
    </source>
</evidence>
<gene>
    <name evidence="6" type="ORF">AG1IA_04095</name>
</gene>
<keyword evidence="4" id="KW-1133">Transmembrane helix</keyword>
<dbReference type="PROSITE" id="PS51762">
    <property type="entry name" value="GH16_2"/>
    <property type="match status" value="1"/>
</dbReference>
<evidence type="ECO:0000256" key="2">
    <source>
        <dbReference type="ARBA" id="ARBA00022801"/>
    </source>
</evidence>
<feature type="transmembrane region" description="Helical" evidence="4">
    <location>
        <begin position="370"/>
        <end position="394"/>
    </location>
</feature>
<dbReference type="InterPro" id="IPR050546">
    <property type="entry name" value="Glycosyl_Hydrlase_16"/>
</dbReference>
<dbReference type="STRING" id="983506.L8WUT3"/>
<organism evidence="6 7">
    <name type="scientific">Thanatephorus cucumeris (strain AG1-IA)</name>
    <name type="common">Rice sheath blight fungus</name>
    <name type="synonym">Rhizoctonia solani</name>
    <dbReference type="NCBI Taxonomy" id="983506"/>
    <lineage>
        <taxon>Eukaryota</taxon>
        <taxon>Fungi</taxon>
        <taxon>Dikarya</taxon>
        <taxon>Basidiomycota</taxon>
        <taxon>Agaricomycotina</taxon>
        <taxon>Agaricomycetes</taxon>
        <taxon>Cantharellales</taxon>
        <taxon>Ceratobasidiaceae</taxon>
        <taxon>Rhizoctonia</taxon>
        <taxon>Rhizoctonia solani AG-1</taxon>
    </lineage>
</organism>
<dbReference type="Proteomes" id="UP000011668">
    <property type="component" value="Unassembled WGS sequence"/>
</dbReference>
<dbReference type="GO" id="GO:0005975">
    <property type="term" value="P:carbohydrate metabolic process"/>
    <property type="evidence" value="ECO:0007669"/>
    <property type="project" value="InterPro"/>
</dbReference>
<dbReference type="InterPro" id="IPR000757">
    <property type="entry name" value="Beta-glucanase-like"/>
</dbReference>
<accession>L8WUT3</accession>
<dbReference type="GO" id="GO:0004553">
    <property type="term" value="F:hydrolase activity, hydrolyzing O-glycosyl compounds"/>
    <property type="evidence" value="ECO:0007669"/>
    <property type="project" value="InterPro"/>
</dbReference>
<name>L8WUT3_THACA</name>
<dbReference type="PANTHER" id="PTHR10963:SF22">
    <property type="entry name" value="GLYCOSIDASE CRH2-RELATED"/>
    <property type="match status" value="1"/>
</dbReference>
<dbReference type="GO" id="GO:0016757">
    <property type="term" value="F:glycosyltransferase activity"/>
    <property type="evidence" value="ECO:0007669"/>
    <property type="project" value="TreeGrafter"/>
</dbReference>
<dbReference type="SUPFAM" id="SSF49899">
    <property type="entry name" value="Concanavalin A-like lectins/glucanases"/>
    <property type="match status" value="1"/>
</dbReference>